<protein>
    <recommendedName>
        <fullName evidence="2">Peptidoglycan binding-like domain-containing protein</fullName>
    </recommendedName>
</protein>
<name>A0A835VWH5_9CHLO</name>
<evidence type="ECO:0000313" key="3">
    <source>
        <dbReference type="EMBL" id="KAG2428084.1"/>
    </source>
</evidence>
<feature type="compositionally biased region" description="Low complexity" evidence="1">
    <location>
        <begin position="204"/>
        <end position="217"/>
    </location>
</feature>
<dbReference type="Pfam" id="PF01471">
    <property type="entry name" value="PG_binding_1"/>
    <property type="match status" value="2"/>
</dbReference>
<reference evidence="3" key="1">
    <citation type="journal article" date="2020" name="bioRxiv">
        <title>Comparative genomics of Chlamydomonas.</title>
        <authorList>
            <person name="Craig R.J."/>
            <person name="Hasan A.R."/>
            <person name="Ness R.W."/>
            <person name="Keightley P.D."/>
        </authorList>
    </citation>
    <scope>NUCLEOTIDE SEQUENCE</scope>
    <source>
        <strain evidence="3">CCAP 11/173</strain>
    </source>
</reference>
<dbReference type="OrthoDB" id="1001489at2759"/>
<dbReference type="InterPro" id="IPR036365">
    <property type="entry name" value="PGBD-like_sf"/>
</dbReference>
<keyword evidence="4" id="KW-1185">Reference proteome</keyword>
<dbReference type="AlphaFoldDB" id="A0A835VWH5"/>
<evidence type="ECO:0000256" key="1">
    <source>
        <dbReference type="SAM" id="MobiDB-lite"/>
    </source>
</evidence>
<dbReference type="Proteomes" id="UP000613740">
    <property type="component" value="Unassembled WGS sequence"/>
</dbReference>
<feature type="region of interest" description="Disordered" evidence="1">
    <location>
        <begin position="322"/>
        <end position="357"/>
    </location>
</feature>
<feature type="domain" description="Peptidoglycan binding-like" evidence="2">
    <location>
        <begin position="248"/>
        <end position="298"/>
    </location>
</feature>
<feature type="domain" description="Peptidoglycan binding-like" evidence="2">
    <location>
        <begin position="369"/>
        <end position="427"/>
    </location>
</feature>
<dbReference type="Gene3D" id="1.10.101.10">
    <property type="entry name" value="PGBD-like superfamily/PGBD"/>
    <property type="match status" value="2"/>
</dbReference>
<sequence length="486" mass="50100">MDSKHEHDNAWAVERAGYIERERMLLEELAATRALVGRMLDQQQMLVQAITQLSMGGAAALTAPPAPPAAVAVPATPPARSSAAAAAAAAPASPASSSSWAPTSPTAAGSSSSSSSGDVPAPSSIADLFRKAATSASNNPAGAAAAAAIAAAVAAVDSRDILTAPADSLVSPAAAAQAGVKLAQPPVVFGTSGVVEKEEEGEQASAASGDSDGAADGPVERPKASPEDAPPDLVIGDDDIFWMSKLHAGLEERGFHPGDFDMENWVFGETTLNAVLTFQASERLPETGVVDRPTWTALLGAEEADELFSRAPATAPATAATAAATASSSSRSSGVTDARVPGSSSSSSSSSSSAEPLTRWPVLMEGEGGREVHALQVALTNCGFYPGEDDMRWWQFGDTTLTALKFFQSCNGLPESGVCDERTWRSLMAQCAPKADNPQPNDIYGLRVSRGAGGGSDDEDNFEDDMEAASQGRVWLLGEQRWEKRG</sequence>
<organism evidence="3 4">
    <name type="scientific">Chlamydomonas schloesseri</name>
    <dbReference type="NCBI Taxonomy" id="2026947"/>
    <lineage>
        <taxon>Eukaryota</taxon>
        <taxon>Viridiplantae</taxon>
        <taxon>Chlorophyta</taxon>
        <taxon>core chlorophytes</taxon>
        <taxon>Chlorophyceae</taxon>
        <taxon>CS clade</taxon>
        <taxon>Chlamydomonadales</taxon>
        <taxon>Chlamydomonadaceae</taxon>
        <taxon>Chlamydomonas</taxon>
    </lineage>
</organism>
<proteinExistence type="predicted"/>
<accession>A0A835VWH5</accession>
<dbReference type="InterPro" id="IPR036366">
    <property type="entry name" value="PGBDSf"/>
</dbReference>
<dbReference type="SUPFAM" id="SSF47090">
    <property type="entry name" value="PGBD-like"/>
    <property type="match status" value="2"/>
</dbReference>
<feature type="region of interest" description="Disordered" evidence="1">
    <location>
        <begin position="93"/>
        <end position="121"/>
    </location>
</feature>
<feature type="compositionally biased region" description="Low complexity" evidence="1">
    <location>
        <begin position="343"/>
        <end position="353"/>
    </location>
</feature>
<dbReference type="InterPro" id="IPR002477">
    <property type="entry name" value="Peptidoglycan-bd-like"/>
</dbReference>
<evidence type="ECO:0000259" key="2">
    <source>
        <dbReference type="Pfam" id="PF01471"/>
    </source>
</evidence>
<feature type="compositionally biased region" description="Low complexity" evidence="1">
    <location>
        <begin position="322"/>
        <end position="333"/>
    </location>
</feature>
<feature type="region of interest" description="Disordered" evidence="1">
    <location>
        <begin position="440"/>
        <end position="466"/>
    </location>
</feature>
<feature type="region of interest" description="Disordered" evidence="1">
    <location>
        <begin position="195"/>
        <end position="233"/>
    </location>
</feature>
<comment type="caution">
    <text evidence="3">The sequence shown here is derived from an EMBL/GenBank/DDBJ whole genome shotgun (WGS) entry which is preliminary data.</text>
</comment>
<dbReference type="EMBL" id="JAEHOD010000097">
    <property type="protein sequence ID" value="KAG2428084.1"/>
    <property type="molecule type" value="Genomic_DNA"/>
</dbReference>
<feature type="compositionally biased region" description="Acidic residues" evidence="1">
    <location>
        <begin position="456"/>
        <end position="466"/>
    </location>
</feature>
<evidence type="ECO:0000313" key="4">
    <source>
        <dbReference type="Proteomes" id="UP000613740"/>
    </source>
</evidence>
<gene>
    <name evidence="3" type="ORF">HYH02_014475</name>
</gene>